<organism evidence="1 2">
    <name type="scientific">Butyrivibrio proteoclasticus</name>
    <dbReference type="NCBI Taxonomy" id="43305"/>
    <lineage>
        <taxon>Bacteria</taxon>
        <taxon>Bacillati</taxon>
        <taxon>Bacillota</taxon>
        <taxon>Clostridia</taxon>
        <taxon>Lachnospirales</taxon>
        <taxon>Lachnospiraceae</taxon>
        <taxon>Butyrivibrio</taxon>
    </lineage>
</organism>
<gene>
    <name evidence="1" type="ORF">SAMN04487928_12021</name>
</gene>
<reference evidence="2" key="1">
    <citation type="submission" date="2016-10" db="EMBL/GenBank/DDBJ databases">
        <authorList>
            <person name="Varghese N."/>
            <person name="Submissions S."/>
        </authorList>
    </citation>
    <scope>NUCLEOTIDE SEQUENCE [LARGE SCALE GENOMIC DNA]</scope>
    <source>
        <strain evidence="2">P18</strain>
    </source>
</reference>
<proteinExistence type="predicted"/>
<dbReference type="AlphaFoldDB" id="A0A1I5W112"/>
<dbReference type="EMBL" id="FOXO01000020">
    <property type="protein sequence ID" value="SFQ13444.1"/>
    <property type="molecule type" value="Genomic_DNA"/>
</dbReference>
<name>A0A1I5W112_9FIRM</name>
<evidence type="ECO:0000313" key="2">
    <source>
        <dbReference type="Proteomes" id="UP000182624"/>
    </source>
</evidence>
<dbReference type="Proteomes" id="UP000182624">
    <property type="component" value="Unassembled WGS sequence"/>
</dbReference>
<evidence type="ECO:0000313" key="1">
    <source>
        <dbReference type="EMBL" id="SFQ13444.1"/>
    </source>
</evidence>
<keyword evidence="2" id="KW-1185">Reference proteome</keyword>
<accession>A0A1I5W112</accession>
<protein>
    <submittedName>
        <fullName evidence="1">Uncharacterized protein</fullName>
    </submittedName>
</protein>
<sequence>MIKDYLNYSDLAGNEMIDDAILHVNKVYHRGHI</sequence>